<comment type="subcellular location">
    <subcellularLocation>
        <location evidence="2">Chromosome</location>
    </subcellularLocation>
    <subcellularLocation>
        <location evidence="1">Nucleus</location>
    </subcellularLocation>
</comment>
<feature type="domain" description="AWS" evidence="11">
    <location>
        <begin position="82"/>
        <end position="132"/>
    </location>
</feature>
<evidence type="ECO:0000259" key="9">
    <source>
        <dbReference type="PROSITE" id="PS50280"/>
    </source>
</evidence>
<evidence type="ECO:0000256" key="8">
    <source>
        <dbReference type="SAM" id="MobiDB-lite"/>
    </source>
</evidence>
<dbReference type="AlphaFoldDB" id="A0AA38FQF4"/>
<evidence type="ECO:0000259" key="11">
    <source>
        <dbReference type="PROSITE" id="PS51215"/>
    </source>
</evidence>
<dbReference type="PANTHER" id="PTHR22884">
    <property type="entry name" value="SET DOMAIN PROTEINS"/>
    <property type="match status" value="1"/>
</dbReference>
<dbReference type="Pfam" id="PF17907">
    <property type="entry name" value="AWS"/>
    <property type="match status" value="1"/>
</dbReference>
<evidence type="ECO:0000256" key="7">
    <source>
        <dbReference type="ARBA" id="ARBA00023242"/>
    </source>
</evidence>
<evidence type="ECO:0000256" key="1">
    <source>
        <dbReference type="ARBA" id="ARBA00004123"/>
    </source>
</evidence>
<feature type="compositionally biased region" description="Polar residues" evidence="8">
    <location>
        <begin position="340"/>
        <end position="358"/>
    </location>
</feature>
<evidence type="ECO:0000256" key="5">
    <source>
        <dbReference type="ARBA" id="ARBA00022679"/>
    </source>
</evidence>
<keyword evidence="6" id="KW-0949">S-adenosyl-L-methionine</keyword>
<dbReference type="SMART" id="SM00570">
    <property type="entry name" value="AWS"/>
    <property type="match status" value="1"/>
</dbReference>
<evidence type="ECO:0000256" key="2">
    <source>
        <dbReference type="ARBA" id="ARBA00004286"/>
    </source>
</evidence>
<dbReference type="FunFam" id="2.170.270.10:FF:000035">
    <property type="entry name" value="Histone-lysine N-methyltransferase"/>
    <property type="match status" value="1"/>
</dbReference>
<proteinExistence type="predicted"/>
<gene>
    <name evidence="12" type="ORF">KI387_036216</name>
</gene>
<dbReference type="GO" id="GO:0005694">
    <property type="term" value="C:chromosome"/>
    <property type="evidence" value="ECO:0007669"/>
    <property type="project" value="UniProtKB-SubCell"/>
</dbReference>
<keyword evidence="4" id="KW-0489">Methyltransferase</keyword>
<name>A0AA38FQF4_TAXCH</name>
<keyword evidence="3" id="KW-0158">Chromosome</keyword>
<dbReference type="GO" id="GO:0046975">
    <property type="term" value="F:histone H3K36 methyltransferase activity"/>
    <property type="evidence" value="ECO:0007669"/>
    <property type="project" value="InterPro"/>
</dbReference>
<protein>
    <recommendedName>
        <fullName evidence="14">Histone-lysine N-methyltransferase</fullName>
    </recommendedName>
</protein>
<reference evidence="12 13" key="1">
    <citation type="journal article" date="2021" name="Nat. Plants">
        <title>The Taxus genome provides insights into paclitaxel biosynthesis.</title>
        <authorList>
            <person name="Xiong X."/>
            <person name="Gou J."/>
            <person name="Liao Q."/>
            <person name="Li Y."/>
            <person name="Zhou Q."/>
            <person name="Bi G."/>
            <person name="Li C."/>
            <person name="Du R."/>
            <person name="Wang X."/>
            <person name="Sun T."/>
            <person name="Guo L."/>
            <person name="Liang H."/>
            <person name="Lu P."/>
            <person name="Wu Y."/>
            <person name="Zhang Z."/>
            <person name="Ro D.K."/>
            <person name="Shang Y."/>
            <person name="Huang S."/>
            <person name="Yan J."/>
        </authorList>
    </citation>
    <scope>NUCLEOTIDE SEQUENCE [LARGE SCALE GENOMIC DNA]</scope>
    <source>
        <strain evidence="12">Ta-2019</strain>
    </source>
</reference>
<dbReference type="PROSITE" id="PS50280">
    <property type="entry name" value="SET"/>
    <property type="match status" value="1"/>
</dbReference>
<feature type="compositionally biased region" description="Basic and acidic residues" evidence="8">
    <location>
        <begin position="327"/>
        <end position="339"/>
    </location>
</feature>
<dbReference type="PROSITE" id="PS50868">
    <property type="entry name" value="POST_SET"/>
    <property type="match status" value="1"/>
</dbReference>
<keyword evidence="5" id="KW-0808">Transferase</keyword>
<dbReference type="InterPro" id="IPR044437">
    <property type="entry name" value="SETD2/Set2_SET"/>
</dbReference>
<feature type="non-terminal residue" evidence="12">
    <location>
        <position position="1"/>
    </location>
</feature>
<dbReference type="CDD" id="cd19172">
    <property type="entry name" value="SET_SETD2"/>
    <property type="match status" value="1"/>
</dbReference>
<evidence type="ECO:0000259" key="10">
    <source>
        <dbReference type="PROSITE" id="PS50868"/>
    </source>
</evidence>
<evidence type="ECO:0008006" key="14">
    <source>
        <dbReference type="Google" id="ProtNLM"/>
    </source>
</evidence>
<dbReference type="InterPro" id="IPR050777">
    <property type="entry name" value="SET2_Histone-Lys_MeTrsfase"/>
</dbReference>
<dbReference type="Gene3D" id="2.170.270.10">
    <property type="entry name" value="SET domain"/>
    <property type="match status" value="1"/>
</dbReference>
<feature type="domain" description="Post-SET" evidence="10">
    <location>
        <begin position="259"/>
        <end position="275"/>
    </location>
</feature>
<feature type="domain" description="SET" evidence="9">
    <location>
        <begin position="134"/>
        <end position="251"/>
    </location>
</feature>
<comment type="caution">
    <text evidence="12">The sequence shown here is derived from an EMBL/GenBank/DDBJ whole genome shotgun (WGS) entry which is preliminary data.</text>
</comment>
<dbReference type="PROSITE" id="PS51215">
    <property type="entry name" value="AWS"/>
    <property type="match status" value="1"/>
</dbReference>
<dbReference type="InterPro" id="IPR046341">
    <property type="entry name" value="SET_dom_sf"/>
</dbReference>
<dbReference type="SUPFAM" id="SSF82199">
    <property type="entry name" value="SET domain"/>
    <property type="match status" value="1"/>
</dbReference>
<dbReference type="EMBL" id="JAHRHJ020000007">
    <property type="protein sequence ID" value="KAH9308305.1"/>
    <property type="molecule type" value="Genomic_DNA"/>
</dbReference>
<dbReference type="Pfam" id="PF00856">
    <property type="entry name" value="SET"/>
    <property type="match status" value="1"/>
</dbReference>
<dbReference type="InterPro" id="IPR001214">
    <property type="entry name" value="SET_dom"/>
</dbReference>
<dbReference type="InterPro" id="IPR003616">
    <property type="entry name" value="Post-SET_dom"/>
</dbReference>
<feature type="region of interest" description="Disordered" evidence="8">
    <location>
        <begin position="302"/>
        <end position="365"/>
    </location>
</feature>
<sequence>TCQDNPNKEFADCCIPQEKSNAEINADLNISDASCEDGDCNGAPLISKYLASMQAQDSQQSFWTLIKHNRILHRSRKTQAIDEIMVCHCKLPEDGSYGCGDECLNRMLNIECVKETCPCGDLCSNQQFQKRLYAEVRLLRCGKKGFGLQVLQEIPKGLFIIEYVGEVLDMQAYDARQKEYALRGQKHFYFMTLDSNEVIDACVKGNLGRFINHSCVPNCRTEKWMVNGEVCIGLFAIRDIKKGEELTFDYNYVRVFGAAAKKCECSSTECKGFIGGDQSIPAVVVPSEPDDDHPVPLMLHEESESDSAQKNHVRPPKGHSLSDNLSQEEHTVQRTERKSQCTSAQNEKPVEVSSNCATDRSIGSPALGNTLNLKKSIVQTNLGRFEGVEEKLNELLDSEGGISKRKDAAKHYLKLLLVTAASGNTSNGEAFHSTKDLSMVLDALLKTRSRTVLIDIMNKNGLQMLHNMLKQNRNNFNKTPIIRKLLKVLEFLATKDVLTLDNINSGPLCSGRESLRASIYGLTGHTDWQ</sequence>
<dbReference type="InterPro" id="IPR006560">
    <property type="entry name" value="AWS_dom"/>
</dbReference>
<dbReference type="Proteomes" id="UP000824469">
    <property type="component" value="Unassembled WGS sequence"/>
</dbReference>
<organism evidence="12 13">
    <name type="scientific">Taxus chinensis</name>
    <name type="common">Chinese yew</name>
    <name type="synonym">Taxus wallichiana var. chinensis</name>
    <dbReference type="NCBI Taxonomy" id="29808"/>
    <lineage>
        <taxon>Eukaryota</taxon>
        <taxon>Viridiplantae</taxon>
        <taxon>Streptophyta</taxon>
        <taxon>Embryophyta</taxon>
        <taxon>Tracheophyta</taxon>
        <taxon>Spermatophyta</taxon>
        <taxon>Pinopsida</taxon>
        <taxon>Pinidae</taxon>
        <taxon>Conifers II</taxon>
        <taxon>Cupressales</taxon>
        <taxon>Taxaceae</taxon>
        <taxon>Taxus</taxon>
    </lineage>
</organism>
<dbReference type="SMART" id="SM00317">
    <property type="entry name" value="SET"/>
    <property type="match status" value="1"/>
</dbReference>
<feature type="non-terminal residue" evidence="12">
    <location>
        <position position="529"/>
    </location>
</feature>
<dbReference type="GO" id="GO:0005634">
    <property type="term" value="C:nucleus"/>
    <property type="evidence" value="ECO:0007669"/>
    <property type="project" value="UniProtKB-SubCell"/>
</dbReference>
<dbReference type="OMA" id="WTETEEC"/>
<evidence type="ECO:0000256" key="6">
    <source>
        <dbReference type="ARBA" id="ARBA00022691"/>
    </source>
</evidence>
<dbReference type="GO" id="GO:0032259">
    <property type="term" value="P:methylation"/>
    <property type="evidence" value="ECO:0007669"/>
    <property type="project" value="UniProtKB-KW"/>
</dbReference>
<evidence type="ECO:0000256" key="4">
    <source>
        <dbReference type="ARBA" id="ARBA00022603"/>
    </source>
</evidence>
<accession>A0AA38FQF4</accession>
<keyword evidence="13" id="KW-1185">Reference proteome</keyword>
<evidence type="ECO:0000256" key="3">
    <source>
        <dbReference type="ARBA" id="ARBA00022454"/>
    </source>
</evidence>
<evidence type="ECO:0000313" key="12">
    <source>
        <dbReference type="EMBL" id="KAH9308305.1"/>
    </source>
</evidence>
<evidence type="ECO:0000313" key="13">
    <source>
        <dbReference type="Proteomes" id="UP000824469"/>
    </source>
</evidence>
<keyword evidence="7" id="KW-0539">Nucleus</keyword>